<dbReference type="KEGG" id="gbr:Gbro_2734"/>
<dbReference type="STRING" id="526226.Gbro_2734"/>
<evidence type="ECO:0000259" key="4">
    <source>
        <dbReference type="Pfam" id="PF15420"/>
    </source>
</evidence>
<dbReference type="Pfam" id="PF10081">
    <property type="entry name" value="Abhydrolase_9"/>
    <property type="match status" value="1"/>
</dbReference>
<feature type="domain" description="Alpha/beta-hydrolase N-terminal" evidence="4">
    <location>
        <begin position="81"/>
        <end position="288"/>
    </location>
</feature>
<feature type="transmembrane region" description="Helical" evidence="2">
    <location>
        <begin position="211"/>
        <end position="232"/>
    </location>
</feature>
<feature type="transmembrane region" description="Helical" evidence="2">
    <location>
        <begin position="170"/>
        <end position="199"/>
    </location>
</feature>
<reference evidence="6" key="1">
    <citation type="submission" date="2009-10" db="EMBL/GenBank/DDBJ databases">
        <title>The complete chromosome of Gordonia bronchialis DSM 43247.</title>
        <authorList>
            <consortium name="US DOE Joint Genome Institute (JGI-PGF)"/>
            <person name="Lucas S."/>
            <person name="Copeland A."/>
            <person name="Lapidus A."/>
            <person name="Glavina del Rio T."/>
            <person name="Dalin E."/>
            <person name="Tice H."/>
            <person name="Bruce D."/>
            <person name="Goodwin L."/>
            <person name="Pitluck S."/>
            <person name="Kyrpides N."/>
            <person name="Mavromatis K."/>
            <person name="Ivanova N."/>
            <person name="Ovchinnikova G."/>
            <person name="Saunders E."/>
            <person name="Brettin T."/>
            <person name="Detter J.C."/>
            <person name="Han C."/>
            <person name="Larimer F."/>
            <person name="Land M."/>
            <person name="Hauser L."/>
            <person name="Markowitz V."/>
            <person name="Cheng J.-F."/>
            <person name="Hugenholtz P."/>
            <person name="Woyke T."/>
            <person name="Wu D."/>
            <person name="Jando M."/>
            <person name="Schneider S."/>
            <person name="Goeker M."/>
            <person name="Klenk H.-P."/>
            <person name="Eisen J.A."/>
        </authorList>
    </citation>
    <scope>NUCLEOTIDE SEQUENCE [LARGE SCALE GENOMIC DNA]</scope>
    <source>
        <strain evidence="6">ATCC 25592 / DSM 43247 / BCRC 13721 / JCM 3198 / KCTC 3076 / NBRC 16047 / NCTC 10667</strain>
    </source>
</reference>
<feature type="domain" description="Alpha/beta-hydrolase catalytic" evidence="3">
    <location>
        <begin position="305"/>
        <end position="591"/>
    </location>
</feature>
<dbReference type="InterPro" id="IPR027788">
    <property type="entry name" value="Alpha/beta-hydrolase_N_dom"/>
</dbReference>
<dbReference type="HOGENOM" id="CLU_023789_0_0_11"/>
<feature type="region of interest" description="Disordered" evidence="1">
    <location>
        <begin position="1"/>
        <end position="49"/>
    </location>
</feature>
<dbReference type="eggNOG" id="COG4425">
    <property type="taxonomic scope" value="Bacteria"/>
</dbReference>
<feature type="transmembrane region" description="Helical" evidence="2">
    <location>
        <begin position="97"/>
        <end position="117"/>
    </location>
</feature>
<feature type="transmembrane region" description="Helical" evidence="2">
    <location>
        <begin position="66"/>
        <end position="85"/>
    </location>
</feature>
<evidence type="ECO:0000259" key="3">
    <source>
        <dbReference type="Pfam" id="PF10081"/>
    </source>
</evidence>
<keyword evidence="2" id="KW-0812">Transmembrane</keyword>
<dbReference type="InterPro" id="IPR027787">
    <property type="entry name" value="Alpha/beta-hydrolase_catalytic"/>
</dbReference>
<evidence type="ECO:0000313" key="6">
    <source>
        <dbReference type="Proteomes" id="UP000001219"/>
    </source>
</evidence>
<keyword evidence="2" id="KW-0472">Membrane</keyword>
<evidence type="ECO:0000256" key="1">
    <source>
        <dbReference type="SAM" id="MobiDB-lite"/>
    </source>
</evidence>
<feature type="transmembrane region" description="Helical" evidence="2">
    <location>
        <begin position="129"/>
        <end position="150"/>
    </location>
</feature>
<dbReference type="ESTHER" id="gorb4-d0l8w1">
    <property type="family name" value="Abhydrolase_9"/>
</dbReference>
<dbReference type="AlphaFoldDB" id="D0L8W1"/>
<keyword evidence="2" id="KW-1133">Transmembrane helix</keyword>
<gene>
    <name evidence="5" type="ordered locus">Gbro_2734</name>
</gene>
<evidence type="ECO:0000313" key="5">
    <source>
        <dbReference type="EMBL" id="ACY21952.1"/>
    </source>
</evidence>
<organism evidence="5 6">
    <name type="scientific">Gordonia bronchialis (strain ATCC 25592 / DSM 43247 / BCRC 13721 / JCM 3198 / KCTC 3076 / NBRC 16047 / NCTC 10667)</name>
    <name type="common">Rhodococcus bronchialis</name>
    <dbReference type="NCBI Taxonomy" id="526226"/>
    <lineage>
        <taxon>Bacteria</taxon>
        <taxon>Bacillati</taxon>
        <taxon>Actinomycetota</taxon>
        <taxon>Actinomycetes</taxon>
        <taxon>Mycobacteriales</taxon>
        <taxon>Gordoniaceae</taxon>
        <taxon>Gordonia</taxon>
    </lineage>
</organism>
<protein>
    <submittedName>
        <fullName evidence="5">Uncharacterized protein</fullName>
    </submittedName>
</protein>
<reference evidence="5 6" key="2">
    <citation type="journal article" date="2010" name="Stand. Genomic Sci.">
        <title>Complete genome sequence of Gordonia bronchialis type strain (3410).</title>
        <authorList>
            <person name="Ivanova N."/>
            <person name="Sikorski J."/>
            <person name="Jando M."/>
            <person name="Lapidus A."/>
            <person name="Nolan M."/>
            <person name="Lucas S."/>
            <person name="Del Rio T.G."/>
            <person name="Tice H."/>
            <person name="Copeland A."/>
            <person name="Cheng J.F."/>
            <person name="Chen F."/>
            <person name="Bruce D."/>
            <person name="Goodwin L."/>
            <person name="Pitluck S."/>
            <person name="Mavromatis K."/>
            <person name="Ovchinnikova G."/>
            <person name="Pati A."/>
            <person name="Chen A."/>
            <person name="Palaniappan K."/>
            <person name="Land M."/>
            <person name="Hauser L."/>
            <person name="Chang Y.J."/>
            <person name="Jeffries C.D."/>
            <person name="Chain P."/>
            <person name="Saunders E."/>
            <person name="Han C."/>
            <person name="Detter J.C."/>
            <person name="Brettin T."/>
            <person name="Rohde M."/>
            <person name="Goker M."/>
            <person name="Bristow J."/>
            <person name="Eisen J.A."/>
            <person name="Markowitz V."/>
            <person name="Hugenholtz P."/>
            <person name="Klenk H.P."/>
            <person name="Kyrpides N.C."/>
        </authorList>
    </citation>
    <scope>NUCLEOTIDE SEQUENCE [LARGE SCALE GENOMIC DNA]</scope>
    <source>
        <strain evidence="6">ATCC 25592 / DSM 43247 / BCRC 13721 / JCM 3198 / KCTC 3076 / NBRC 16047 / NCTC 10667</strain>
    </source>
</reference>
<proteinExistence type="predicted"/>
<keyword evidence="6" id="KW-1185">Reference proteome</keyword>
<name>D0L8W1_GORB4</name>
<evidence type="ECO:0000256" key="2">
    <source>
        <dbReference type="SAM" id="Phobius"/>
    </source>
</evidence>
<dbReference type="PIRSF" id="PIRSF007542">
    <property type="entry name" value="UCP007542"/>
    <property type="match status" value="1"/>
</dbReference>
<dbReference type="Proteomes" id="UP000001219">
    <property type="component" value="Chromosome"/>
</dbReference>
<dbReference type="EMBL" id="CP001802">
    <property type="protein sequence ID" value="ACY21952.1"/>
    <property type="molecule type" value="Genomic_DNA"/>
</dbReference>
<sequence length="599" mass="65152">MSSDAVSDSRPDVGDDLPAGTDGGQADPAADAPPTASMTTGTATSTPRARSGLDGWWYRQRCRYSFVGMTFALVFLWLSATPSLLPREALFQGAVSGASAALGYCLGVFLAWLARFMVSRPEPWQPARLRFWTVLGVIALIGTTVMIYWWGHRQDEIRDLMGVERLSWTAYPLTVVLAALVFFLLMSIGQAWASAVRWLVRKLELIAPPRVSAVVAGTVAVVFTLFVLNGVVANYSMQWLNSTFAAVNDETTADSTPPTSSLRSGGPGSLVTWDSLGRQGRIFVSNGPTREALSAFNRAPAAEPIRSYVGLGSGSDLRANAQLAAAELERAGGLDRAVVAIGSTTGTGWINRSTVDSLEYMYNGNTATVSMQYSYLPSWLSFLVDQERARQAGRALFEAVDERIRARPEAQRPKVVVFGESLGSFAAESAFGTIPALSARTDGALFVGPTFNNTLWIDTTRDRDPGSPEWLPIYHDGLQARFIADAGDLARPDAPWKPGRIVYLQHASDPITWWSPDLILDKPDWLREKRGPDVLSSMHWIPFVTFLQVSADMAVSTGVPDGHGHNYLAAIPWAWAAILQPPGWTAAKTDALEPLLRRD</sequence>
<feature type="compositionally biased region" description="Low complexity" evidence="1">
    <location>
        <begin position="18"/>
        <end position="49"/>
    </location>
</feature>
<accession>D0L8W1</accession>
<dbReference type="InterPro" id="IPR012037">
    <property type="entry name" value="Alpha/beta-hydrolase_fam"/>
</dbReference>
<dbReference type="Pfam" id="PF15420">
    <property type="entry name" value="Abhydrolase_9_N"/>
    <property type="match status" value="1"/>
</dbReference>